<dbReference type="InterPro" id="IPR011006">
    <property type="entry name" value="CheY-like_superfamily"/>
</dbReference>
<proteinExistence type="predicted"/>
<dbReference type="RefSeq" id="WP_332289238.1">
    <property type="nucleotide sequence ID" value="NZ_JAZIBG010000024.1"/>
</dbReference>
<evidence type="ECO:0000313" key="3">
    <source>
        <dbReference type="Proteomes" id="UP001336250"/>
    </source>
</evidence>
<feature type="domain" description="ANTAR" evidence="1">
    <location>
        <begin position="356"/>
        <end position="417"/>
    </location>
</feature>
<dbReference type="InterPro" id="IPR013587">
    <property type="entry name" value="Nitrate/nitrite_sensing"/>
</dbReference>
<sequence length="445" mass="47881">MIQPAVSASQLVLQAKQSEIDAMHQLARRAELVEAVGRLIHALQRERGASSVFLASQGQRFAGQRRETAEATAPAEARVRALFAPGEAAAAGAMAPMLSLMAWVLLGLDALPALREKVERQAIDAHEAVAAYSRLIAGPVELIFHVADAAALPAVSRLLVALLHLVQANEAAGQERAVGALLFASGTCSEAQQQRVLHLIDAQERSLQVFAEFAEPPLRARWNEAQFSPLGVRLERLRRTLCAARDGAPLDSEHSGDWFDVTSTRIDTLWTLEGELVERLRAECDAQIAQAQRALQDSEGLLLQLRTSAPPQAHAVERFFDAAMPPERVTDLAGGAARGSEPAALMALLQAQSARLASTEAELASARRALNERKTIERAKGVLMARLKLSEEAAFRALQKTSMDQNRRLLDVAEATLALPDLAFAALAEAPPAPGPAPAARRRGR</sequence>
<evidence type="ECO:0000313" key="2">
    <source>
        <dbReference type="EMBL" id="MEF7614270.1"/>
    </source>
</evidence>
<protein>
    <submittedName>
        <fullName evidence="2">Nitrate- and nitrite sensing domain-containing protein</fullName>
    </submittedName>
</protein>
<reference evidence="2 3" key="1">
    <citation type="submission" date="2024-02" db="EMBL/GenBank/DDBJ databases">
        <title>Genome sequence of Aquincola sp. MAHUQ-54.</title>
        <authorList>
            <person name="Huq M.A."/>
        </authorList>
    </citation>
    <scope>NUCLEOTIDE SEQUENCE [LARGE SCALE GENOMIC DNA]</scope>
    <source>
        <strain evidence="2 3">MAHUQ-54</strain>
    </source>
</reference>
<dbReference type="SUPFAM" id="SSF52172">
    <property type="entry name" value="CheY-like"/>
    <property type="match status" value="1"/>
</dbReference>
<dbReference type="EMBL" id="JAZIBG010000024">
    <property type="protein sequence ID" value="MEF7614270.1"/>
    <property type="molecule type" value="Genomic_DNA"/>
</dbReference>
<organism evidence="2 3">
    <name type="scientific">Aquincola agrisoli</name>
    <dbReference type="NCBI Taxonomy" id="3119538"/>
    <lineage>
        <taxon>Bacteria</taxon>
        <taxon>Pseudomonadati</taxon>
        <taxon>Pseudomonadota</taxon>
        <taxon>Betaproteobacteria</taxon>
        <taxon>Burkholderiales</taxon>
        <taxon>Sphaerotilaceae</taxon>
        <taxon>Aquincola</taxon>
    </lineage>
</organism>
<evidence type="ECO:0000259" key="1">
    <source>
        <dbReference type="PROSITE" id="PS50921"/>
    </source>
</evidence>
<dbReference type="Proteomes" id="UP001336250">
    <property type="component" value="Unassembled WGS sequence"/>
</dbReference>
<comment type="caution">
    <text evidence="2">The sequence shown here is derived from an EMBL/GenBank/DDBJ whole genome shotgun (WGS) entry which is preliminary data.</text>
</comment>
<dbReference type="AlphaFoldDB" id="A0AAW9QGW5"/>
<name>A0AAW9QGW5_9BURK</name>
<dbReference type="Pfam" id="PF03861">
    <property type="entry name" value="ANTAR"/>
    <property type="match status" value="1"/>
</dbReference>
<gene>
    <name evidence="2" type="ORF">V4F39_10150</name>
</gene>
<dbReference type="PROSITE" id="PS50921">
    <property type="entry name" value="ANTAR"/>
    <property type="match status" value="1"/>
</dbReference>
<keyword evidence="3" id="KW-1185">Reference proteome</keyword>
<dbReference type="InterPro" id="IPR005561">
    <property type="entry name" value="ANTAR"/>
</dbReference>
<dbReference type="SMART" id="SM01012">
    <property type="entry name" value="ANTAR"/>
    <property type="match status" value="1"/>
</dbReference>
<dbReference type="Pfam" id="PF08376">
    <property type="entry name" value="NIT"/>
    <property type="match status" value="1"/>
</dbReference>
<dbReference type="GO" id="GO:0003723">
    <property type="term" value="F:RNA binding"/>
    <property type="evidence" value="ECO:0007669"/>
    <property type="project" value="InterPro"/>
</dbReference>
<dbReference type="InterPro" id="IPR036388">
    <property type="entry name" value="WH-like_DNA-bd_sf"/>
</dbReference>
<dbReference type="Gene3D" id="1.10.10.10">
    <property type="entry name" value="Winged helix-like DNA-binding domain superfamily/Winged helix DNA-binding domain"/>
    <property type="match status" value="1"/>
</dbReference>
<accession>A0AAW9QGW5</accession>